<dbReference type="AlphaFoldDB" id="A0A5N4AGP9"/>
<evidence type="ECO:0000256" key="7">
    <source>
        <dbReference type="RuleBase" id="RU079119"/>
    </source>
</evidence>
<dbReference type="Pfam" id="PF01529">
    <property type="entry name" value="DHHC"/>
    <property type="match status" value="1"/>
</dbReference>
<dbReference type="GO" id="GO:0016020">
    <property type="term" value="C:membrane"/>
    <property type="evidence" value="ECO:0007669"/>
    <property type="project" value="UniProtKB-SubCell"/>
</dbReference>
<organism evidence="9 10">
    <name type="scientific">Photinus pyralis</name>
    <name type="common">Common eastern firefly</name>
    <name type="synonym">Lampyris pyralis</name>
    <dbReference type="NCBI Taxonomy" id="7054"/>
    <lineage>
        <taxon>Eukaryota</taxon>
        <taxon>Metazoa</taxon>
        <taxon>Ecdysozoa</taxon>
        <taxon>Arthropoda</taxon>
        <taxon>Hexapoda</taxon>
        <taxon>Insecta</taxon>
        <taxon>Pterygota</taxon>
        <taxon>Neoptera</taxon>
        <taxon>Endopterygota</taxon>
        <taxon>Coleoptera</taxon>
        <taxon>Polyphaga</taxon>
        <taxon>Elateriformia</taxon>
        <taxon>Elateroidea</taxon>
        <taxon>Lampyridae</taxon>
        <taxon>Lampyrinae</taxon>
        <taxon>Photinus</taxon>
    </lineage>
</organism>
<evidence type="ECO:0000313" key="10">
    <source>
        <dbReference type="Proteomes" id="UP000327044"/>
    </source>
</evidence>
<evidence type="ECO:0000259" key="8">
    <source>
        <dbReference type="Pfam" id="PF01529"/>
    </source>
</evidence>
<feature type="transmembrane region" description="Helical" evidence="7">
    <location>
        <begin position="170"/>
        <end position="194"/>
    </location>
</feature>
<dbReference type="EMBL" id="VVIM01000007">
    <property type="protein sequence ID" value="KAB0796504.1"/>
    <property type="molecule type" value="Genomic_DNA"/>
</dbReference>
<dbReference type="InParanoid" id="A0A5N4AGP9"/>
<evidence type="ECO:0000313" key="9">
    <source>
        <dbReference type="EMBL" id="KAB0796504.1"/>
    </source>
</evidence>
<keyword evidence="2 7" id="KW-0808">Transferase</keyword>
<feature type="transmembrane region" description="Helical" evidence="7">
    <location>
        <begin position="20"/>
        <end position="45"/>
    </location>
</feature>
<protein>
    <recommendedName>
        <fullName evidence="7">Palmitoyltransferase</fullName>
        <ecNumber evidence="7">2.3.1.225</ecNumber>
    </recommendedName>
</protein>
<accession>A0A5N4AGP9</accession>
<feature type="transmembrane region" description="Helical" evidence="7">
    <location>
        <begin position="52"/>
        <end position="70"/>
    </location>
</feature>
<dbReference type="GO" id="GO:0019706">
    <property type="term" value="F:protein-cysteine S-palmitoyltransferase activity"/>
    <property type="evidence" value="ECO:0007669"/>
    <property type="project" value="UniProtKB-EC"/>
</dbReference>
<keyword evidence="10" id="KW-1185">Reference proteome</keyword>
<keyword evidence="4 7" id="KW-1133">Transmembrane helix</keyword>
<dbReference type="EC" id="2.3.1.225" evidence="7"/>
<name>A0A5N4AGP9_PHOPY</name>
<evidence type="ECO:0000256" key="4">
    <source>
        <dbReference type="ARBA" id="ARBA00022989"/>
    </source>
</evidence>
<dbReference type="OrthoDB" id="9909019at2759"/>
<dbReference type="Proteomes" id="UP000327044">
    <property type="component" value="Unassembled WGS sequence"/>
</dbReference>
<comment type="subcellular location">
    <subcellularLocation>
        <location evidence="1">Membrane</location>
        <topology evidence="1">Multi-pass membrane protein</topology>
    </subcellularLocation>
</comment>
<evidence type="ECO:0000256" key="2">
    <source>
        <dbReference type="ARBA" id="ARBA00022679"/>
    </source>
</evidence>
<keyword evidence="5 7" id="KW-0472">Membrane</keyword>
<evidence type="ECO:0000256" key="1">
    <source>
        <dbReference type="ARBA" id="ARBA00004141"/>
    </source>
</evidence>
<keyword evidence="6 7" id="KW-0012">Acyltransferase</keyword>
<evidence type="ECO:0000256" key="5">
    <source>
        <dbReference type="ARBA" id="ARBA00023136"/>
    </source>
</evidence>
<dbReference type="InterPro" id="IPR001594">
    <property type="entry name" value="Palmitoyltrfase_DHHC"/>
</dbReference>
<sequence>MPQEIKDAKSHSCIRAAKWIPVLFIMLITFWSYYVYVVEFCLYTVDPFAKKVTYMVVYHVVFFMFYWTYFKTICTGIGTVPDQFKLPDGEYDRLMHADSEEMARSILETFASVLPTTNYTVGGSVRYCKKCRHIKPDRSHHCSVCGECVLKMDHHCPWINNCVGFTNYKYFVLFLCYSLAYCLFITATTAQYFVRYWTGKSSQGHFQILFLFFVGITFTMSLVTLTGYHFYLTAHNRTTLEAFRPVVFYDGPDKNGYDMGTCTNFHEVFGDCVVRWFFPVAARKGDGLSFAVRSRIHNYDAIDSSHSSSERS</sequence>
<comment type="domain">
    <text evidence="7">The DHHC domain is required for palmitoyltransferase activity.</text>
</comment>
<feature type="domain" description="Palmitoyltransferase DHHC" evidence="8">
    <location>
        <begin position="126"/>
        <end position="243"/>
    </location>
</feature>
<dbReference type="PANTHER" id="PTHR12246">
    <property type="entry name" value="PALMITOYLTRANSFERASE ZDHHC16"/>
    <property type="match status" value="1"/>
</dbReference>
<comment type="similarity">
    <text evidence="7">Belongs to the DHHC palmitoyltransferase family.</text>
</comment>
<evidence type="ECO:0000256" key="6">
    <source>
        <dbReference type="ARBA" id="ARBA00023315"/>
    </source>
</evidence>
<evidence type="ECO:0000256" key="3">
    <source>
        <dbReference type="ARBA" id="ARBA00022692"/>
    </source>
</evidence>
<keyword evidence="3 7" id="KW-0812">Transmembrane</keyword>
<comment type="catalytic activity">
    <reaction evidence="7">
        <text>L-cysteinyl-[protein] + hexadecanoyl-CoA = S-hexadecanoyl-L-cysteinyl-[protein] + CoA</text>
        <dbReference type="Rhea" id="RHEA:36683"/>
        <dbReference type="Rhea" id="RHEA-COMP:10131"/>
        <dbReference type="Rhea" id="RHEA-COMP:11032"/>
        <dbReference type="ChEBI" id="CHEBI:29950"/>
        <dbReference type="ChEBI" id="CHEBI:57287"/>
        <dbReference type="ChEBI" id="CHEBI:57379"/>
        <dbReference type="ChEBI" id="CHEBI:74151"/>
        <dbReference type="EC" id="2.3.1.225"/>
    </reaction>
</comment>
<dbReference type="InterPro" id="IPR039859">
    <property type="entry name" value="PFA4/ZDH16/20/ERF2-like"/>
</dbReference>
<proteinExistence type="inferred from homology"/>
<reference evidence="9 10" key="1">
    <citation type="journal article" date="2018" name="Elife">
        <title>Firefly genomes illuminate parallel origins of bioluminescence in beetles.</title>
        <authorList>
            <person name="Fallon T.R."/>
            <person name="Lower S.E."/>
            <person name="Chang C.H."/>
            <person name="Bessho-Uehara M."/>
            <person name="Martin G.J."/>
            <person name="Bewick A.J."/>
            <person name="Behringer M."/>
            <person name="Debat H.J."/>
            <person name="Wong I."/>
            <person name="Day J.C."/>
            <person name="Suvorov A."/>
            <person name="Silva C.J."/>
            <person name="Stanger-Hall K.F."/>
            <person name="Hall D.W."/>
            <person name="Schmitz R.J."/>
            <person name="Nelson D.R."/>
            <person name="Lewis S.M."/>
            <person name="Shigenobu S."/>
            <person name="Bybee S.M."/>
            <person name="Larracuente A.M."/>
            <person name="Oba Y."/>
            <person name="Weng J.K."/>
        </authorList>
    </citation>
    <scope>NUCLEOTIDE SEQUENCE [LARGE SCALE GENOMIC DNA]</scope>
    <source>
        <strain evidence="9">1611_PpyrPB1</strain>
        <tissue evidence="9">Whole body</tissue>
    </source>
</reference>
<feature type="transmembrane region" description="Helical" evidence="7">
    <location>
        <begin position="206"/>
        <end position="231"/>
    </location>
</feature>
<gene>
    <name evidence="9" type="ORF">PPYR_10565</name>
</gene>
<dbReference type="PROSITE" id="PS50216">
    <property type="entry name" value="DHHC"/>
    <property type="match status" value="1"/>
</dbReference>
<comment type="caution">
    <text evidence="9">The sequence shown here is derived from an EMBL/GenBank/DDBJ whole genome shotgun (WGS) entry which is preliminary data.</text>
</comment>